<evidence type="ECO:0000256" key="1">
    <source>
        <dbReference type="ARBA" id="ARBA00005417"/>
    </source>
</evidence>
<evidence type="ECO:0000313" key="6">
    <source>
        <dbReference type="EMBL" id="MDO8054302.1"/>
    </source>
</evidence>
<dbReference type="EMBL" id="JAOSIW010000001">
    <property type="protein sequence ID" value="MDO8054302.1"/>
    <property type="molecule type" value="Genomic_DNA"/>
</dbReference>
<dbReference type="InterPro" id="IPR003439">
    <property type="entry name" value="ABC_transporter-like_ATP-bd"/>
</dbReference>
<keyword evidence="7" id="KW-1185">Reference proteome</keyword>
<evidence type="ECO:0000313" key="7">
    <source>
        <dbReference type="Proteomes" id="UP001170651"/>
    </source>
</evidence>
<evidence type="ECO:0000256" key="2">
    <source>
        <dbReference type="ARBA" id="ARBA00022448"/>
    </source>
</evidence>
<dbReference type="AlphaFoldDB" id="A0A9K3STB2"/>
<dbReference type="GO" id="GO:0016887">
    <property type="term" value="F:ATP hydrolysis activity"/>
    <property type="evidence" value="ECO:0007669"/>
    <property type="project" value="InterPro"/>
</dbReference>
<name>A0A9K3STB2_9MOLU</name>
<dbReference type="PROSITE" id="PS50893">
    <property type="entry name" value="ABC_TRANSPORTER_2"/>
    <property type="match status" value="1"/>
</dbReference>
<reference evidence="6 7" key="1">
    <citation type="journal article" date="2023" name="Int. J. Syst. Evol. Microbiol.">
        <title>The observation of taxonomic boundaries for the 16SrII and 16SrXXV phytoplasmas using genome-based delimitation.</title>
        <authorList>
            <person name="Rodrigues Jardim B."/>
            <person name="Tran-Nguyen L.T.T."/>
            <person name="Gambley C."/>
            <person name="Al-Sadi A.M."/>
            <person name="Al-Subhi A.M."/>
            <person name="Foissac X."/>
            <person name="Salar P."/>
            <person name="Cai H."/>
            <person name="Yang J.Y."/>
            <person name="Davis R."/>
            <person name="Jones L."/>
            <person name="Rodoni B."/>
            <person name="Constable F.E."/>
        </authorList>
    </citation>
    <scope>NUCLEOTIDE SEQUENCE [LARGE SCALE GENOMIC DNA]</scope>
    <source>
        <strain evidence="6">BAWM-OMN-P26</strain>
    </source>
</reference>
<gene>
    <name evidence="6" type="ORF">OC696_00230</name>
</gene>
<keyword evidence="2" id="KW-0813">Transport</keyword>
<keyword evidence="3" id="KW-0547">Nucleotide-binding</keyword>
<comment type="caution">
    <text evidence="6">The sequence shown here is derived from an EMBL/GenBank/DDBJ whole genome shotgun (WGS) entry which is preliminary data.</text>
</comment>
<dbReference type="CDD" id="cd03235">
    <property type="entry name" value="ABC_Metallic_Cations"/>
    <property type="match status" value="1"/>
</dbReference>
<dbReference type="Pfam" id="PF00005">
    <property type="entry name" value="ABC_tran"/>
    <property type="match status" value="1"/>
</dbReference>
<comment type="similarity">
    <text evidence="1">Belongs to the ABC transporter superfamily.</text>
</comment>
<protein>
    <submittedName>
        <fullName evidence="6">ABC transporter ATP-binding protein</fullName>
    </submittedName>
</protein>
<accession>A0A9K3STB2</accession>
<dbReference type="GO" id="GO:0005524">
    <property type="term" value="F:ATP binding"/>
    <property type="evidence" value="ECO:0007669"/>
    <property type="project" value="UniProtKB-KW"/>
</dbReference>
<evidence type="ECO:0000256" key="4">
    <source>
        <dbReference type="ARBA" id="ARBA00022840"/>
    </source>
</evidence>
<dbReference type="SUPFAM" id="SSF52540">
    <property type="entry name" value="P-loop containing nucleoside triphosphate hydrolases"/>
    <property type="match status" value="1"/>
</dbReference>
<dbReference type="InterPro" id="IPR050153">
    <property type="entry name" value="Metal_Ion_Import_ABC"/>
</dbReference>
<proteinExistence type="inferred from homology"/>
<dbReference type="Gene3D" id="3.40.50.300">
    <property type="entry name" value="P-loop containing nucleotide triphosphate hydrolases"/>
    <property type="match status" value="1"/>
</dbReference>
<dbReference type="Proteomes" id="UP001170651">
    <property type="component" value="Unassembled WGS sequence"/>
</dbReference>
<dbReference type="PANTHER" id="PTHR42734:SF5">
    <property type="entry name" value="IRON TRANSPORT SYSTEM ATP-BINDING PROTEIN HI_0361-RELATED"/>
    <property type="match status" value="1"/>
</dbReference>
<dbReference type="InterPro" id="IPR017871">
    <property type="entry name" value="ABC_transporter-like_CS"/>
</dbReference>
<dbReference type="SMART" id="SM00382">
    <property type="entry name" value="AAA"/>
    <property type="match status" value="1"/>
</dbReference>
<dbReference type="InterPro" id="IPR003593">
    <property type="entry name" value="AAA+_ATPase"/>
</dbReference>
<evidence type="ECO:0000259" key="5">
    <source>
        <dbReference type="PROSITE" id="PS50893"/>
    </source>
</evidence>
<dbReference type="FunFam" id="3.40.50.300:FF:000134">
    <property type="entry name" value="Iron-enterobactin ABC transporter ATP-binding protein"/>
    <property type="match status" value="1"/>
</dbReference>
<sequence length="250" mass="28760">MKTQEIAIQIKDLTVSYQYQKPVLWDIDLEIIKGSFTAILGPNGAGKSTLIKTLIELIPKISGEILFFGQPYKNIQKKIVYVPQRNEAYWNFPTTVLDIVLMGRYGHLGWFKRPTEKDQKIAIQALKQVDMLDFKERQISELSGGQQQRIFLARSLAQQGEIYLLDEPLQGIDLQTEKKIISILKTLQKEGKTIILIHHDLNTVKEYFDHIVLLNLYKIASGKTIKCFTSDNINRTFQNNPKGRKINEIL</sequence>
<dbReference type="PANTHER" id="PTHR42734">
    <property type="entry name" value="METAL TRANSPORT SYSTEM ATP-BINDING PROTEIN TM_0124-RELATED"/>
    <property type="match status" value="1"/>
</dbReference>
<keyword evidence="4 6" id="KW-0067">ATP-binding</keyword>
<dbReference type="RefSeq" id="WP_004995256.1">
    <property type="nucleotide sequence ID" value="NZ_JALQCT010000002.1"/>
</dbReference>
<feature type="domain" description="ABC transporter" evidence="5">
    <location>
        <begin position="8"/>
        <end position="241"/>
    </location>
</feature>
<organism evidence="6 7">
    <name type="scientific">Candidatus Phytoplasma australasiaticum subsp. australasiaticum</name>
    <dbReference type="NCBI Taxonomy" id="2832407"/>
    <lineage>
        <taxon>Bacteria</taxon>
        <taxon>Bacillati</taxon>
        <taxon>Mycoplasmatota</taxon>
        <taxon>Mollicutes</taxon>
        <taxon>Acholeplasmatales</taxon>
        <taxon>Acholeplasmataceae</taxon>
        <taxon>Candidatus Phytoplasma</taxon>
        <taxon>16SrII (Peanut WB group)</taxon>
        <taxon>Candidatus Phytoplasma australasiaticum</taxon>
    </lineage>
</organism>
<evidence type="ECO:0000256" key="3">
    <source>
        <dbReference type="ARBA" id="ARBA00022741"/>
    </source>
</evidence>
<dbReference type="InterPro" id="IPR027417">
    <property type="entry name" value="P-loop_NTPase"/>
</dbReference>
<dbReference type="PROSITE" id="PS00211">
    <property type="entry name" value="ABC_TRANSPORTER_1"/>
    <property type="match status" value="1"/>
</dbReference>